<dbReference type="Gene3D" id="2.60.120.10">
    <property type="entry name" value="Jelly Rolls"/>
    <property type="match status" value="1"/>
</dbReference>
<evidence type="ECO:0000256" key="1">
    <source>
        <dbReference type="SAM" id="Coils"/>
    </source>
</evidence>
<feature type="coiled-coil region" evidence="1">
    <location>
        <begin position="243"/>
        <end position="270"/>
    </location>
</feature>
<evidence type="ECO:0000313" key="4">
    <source>
        <dbReference type="EMBL" id="TYL84512.1"/>
    </source>
</evidence>
<keyword evidence="1" id="KW-0175">Coiled coil</keyword>
<proteinExistence type="predicted"/>
<dbReference type="InterPro" id="IPR000595">
    <property type="entry name" value="cNMP-bd_dom"/>
</dbReference>
<dbReference type="SUPFAM" id="SSF51206">
    <property type="entry name" value="cAMP-binding domain-like"/>
    <property type="match status" value="1"/>
</dbReference>
<keyword evidence="2" id="KW-0812">Transmembrane</keyword>
<evidence type="ECO:0000313" key="5">
    <source>
        <dbReference type="Proteomes" id="UP000324758"/>
    </source>
</evidence>
<name>A0A5D3KAK9_9BRAD</name>
<dbReference type="PROSITE" id="PS50042">
    <property type="entry name" value="CNMP_BINDING_3"/>
    <property type="match status" value="1"/>
</dbReference>
<evidence type="ECO:0000256" key="2">
    <source>
        <dbReference type="SAM" id="Phobius"/>
    </source>
</evidence>
<evidence type="ECO:0000259" key="3">
    <source>
        <dbReference type="PROSITE" id="PS50042"/>
    </source>
</evidence>
<keyword evidence="5" id="KW-1185">Reference proteome</keyword>
<dbReference type="Pfam" id="PF00027">
    <property type="entry name" value="cNMP_binding"/>
    <property type="match status" value="1"/>
</dbReference>
<sequence>MEPISADLSTVLNRILDTAADNLRIAKILVQMGLDPNNITYDALFDRLLEIVLANITLANMFALVGAIFLVATLLMQRMVPLRVANMVGCAFFATSGALSGSVATFLLYLLLLPVNAVRLRQLLRLVKKARNAMQGDMSMEWLKPFMTERRYRHGDRLFRKGDAAAEMFLTVTGKFLVKEIGVEIPPGRLMGELGFLAPDNRRTGTVECIEDGQVLTITYERLLEIYFQSNQQFGYYILLLTSRRLLENNQRLQENNSRLEATLAQEKAARQTPAADGSA</sequence>
<organism evidence="4 5">
    <name type="scientific">Bradyrhizobium rifense</name>
    <dbReference type="NCBI Taxonomy" id="515499"/>
    <lineage>
        <taxon>Bacteria</taxon>
        <taxon>Pseudomonadati</taxon>
        <taxon>Pseudomonadota</taxon>
        <taxon>Alphaproteobacteria</taxon>
        <taxon>Hyphomicrobiales</taxon>
        <taxon>Nitrobacteraceae</taxon>
        <taxon>Bradyrhizobium</taxon>
    </lineage>
</organism>
<accession>A0A5D3KAK9</accession>
<dbReference type="InterPro" id="IPR018490">
    <property type="entry name" value="cNMP-bd_dom_sf"/>
</dbReference>
<dbReference type="OrthoDB" id="8086566at2"/>
<protein>
    <submittedName>
        <fullName evidence="4">Cyclic nucleotide-binding domain-containing protein</fullName>
    </submittedName>
</protein>
<gene>
    <name evidence="4" type="ORF">FXB40_44750</name>
</gene>
<keyword evidence="2" id="KW-1133">Transmembrane helix</keyword>
<dbReference type="Proteomes" id="UP000324758">
    <property type="component" value="Unassembled WGS sequence"/>
</dbReference>
<dbReference type="AlphaFoldDB" id="A0A5D3KAK9"/>
<comment type="caution">
    <text evidence="4">The sequence shown here is derived from an EMBL/GenBank/DDBJ whole genome shotgun (WGS) entry which is preliminary data.</text>
</comment>
<dbReference type="EMBL" id="VSSS01000090">
    <property type="protein sequence ID" value="TYL84512.1"/>
    <property type="molecule type" value="Genomic_DNA"/>
</dbReference>
<feature type="transmembrane region" description="Helical" evidence="2">
    <location>
        <begin position="87"/>
        <end position="112"/>
    </location>
</feature>
<dbReference type="InterPro" id="IPR014710">
    <property type="entry name" value="RmlC-like_jellyroll"/>
</dbReference>
<dbReference type="RefSeq" id="WP_148778614.1">
    <property type="nucleotide sequence ID" value="NZ_VSSS01000090.1"/>
</dbReference>
<feature type="domain" description="Cyclic nucleotide-binding" evidence="3">
    <location>
        <begin position="147"/>
        <end position="226"/>
    </location>
</feature>
<dbReference type="CDD" id="cd00038">
    <property type="entry name" value="CAP_ED"/>
    <property type="match status" value="1"/>
</dbReference>
<keyword evidence="2" id="KW-0472">Membrane</keyword>
<feature type="transmembrane region" description="Helical" evidence="2">
    <location>
        <begin position="51"/>
        <end position="75"/>
    </location>
</feature>
<reference evidence="4 5" key="1">
    <citation type="submission" date="2019-08" db="EMBL/GenBank/DDBJ databases">
        <title>Bradyrhizobium hipponensis sp. nov., a rhizobium isolated from a Lupinus angustifolius root nodule in Tunisia.</title>
        <authorList>
            <person name="Off K."/>
            <person name="Rejili M."/>
            <person name="Mars M."/>
            <person name="Brachmann A."/>
            <person name="Marin M."/>
        </authorList>
    </citation>
    <scope>NUCLEOTIDE SEQUENCE [LARGE SCALE GENOMIC DNA]</scope>
    <source>
        <strain evidence="4 5">CTAW71</strain>
    </source>
</reference>